<proteinExistence type="inferred from homology"/>
<reference evidence="9 10" key="1">
    <citation type="submission" date="2017-11" db="EMBL/GenBank/DDBJ databases">
        <title>Evolution of Phototrophy in the Chloroflexi Phylum Driven by Horizontal Gene Transfer.</title>
        <authorList>
            <person name="Ward L.M."/>
            <person name="Hemp J."/>
            <person name="Shih P.M."/>
            <person name="Mcglynn S.E."/>
            <person name="Fischer W."/>
        </authorList>
    </citation>
    <scope>NUCLEOTIDE SEQUENCE [LARGE SCALE GENOMIC DNA]</scope>
    <source>
        <strain evidence="9">JP3_7</strain>
    </source>
</reference>
<evidence type="ECO:0000256" key="2">
    <source>
        <dbReference type="ARBA" id="ARBA00022448"/>
    </source>
</evidence>
<dbReference type="InterPro" id="IPR000515">
    <property type="entry name" value="MetI-like"/>
</dbReference>
<keyword evidence="3" id="KW-1003">Cell membrane</keyword>
<dbReference type="InterPro" id="IPR035906">
    <property type="entry name" value="MetI-like_sf"/>
</dbReference>
<dbReference type="Gene3D" id="1.10.3720.10">
    <property type="entry name" value="MetI-like"/>
    <property type="match status" value="1"/>
</dbReference>
<dbReference type="AlphaFoldDB" id="A0A2M8QEY6"/>
<keyword evidence="2 7" id="KW-0813">Transport</keyword>
<dbReference type="SUPFAM" id="SSF161098">
    <property type="entry name" value="MetI-like"/>
    <property type="match status" value="1"/>
</dbReference>
<protein>
    <recommendedName>
        <fullName evidence="8">ABC transmembrane type-1 domain-containing protein</fullName>
    </recommendedName>
</protein>
<feature type="transmembrane region" description="Helical" evidence="7">
    <location>
        <begin position="288"/>
        <end position="308"/>
    </location>
</feature>
<evidence type="ECO:0000313" key="10">
    <source>
        <dbReference type="Proteomes" id="UP000230790"/>
    </source>
</evidence>
<feature type="transmembrane region" description="Helical" evidence="7">
    <location>
        <begin position="96"/>
        <end position="116"/>
    </location>
</feature>
<name>A0A2M8QEY6_9CHLR</name>
<feature type="transmembrane region" description="Helical" evidence="7">
    <location>
        <begin position="128"/>
        <end position="151"/>
    </location>
</feature>
<evidence type="ECO:0000259" key="8">
    <source>
        <dbReference type="PROSITE" id="PS50928"/>
    </source>
</evidence>
<sequence length="318" mass="35184">MAASTVTKRTTSKSSQLLRWLRSPNQREEALTGWLFVLPAVIGFIIFVYLNFRGVELSFTNWSWISRRPPEPVGWTNYQAILQPGSDFLKGLGRTLIYVLFVPVSIAISFSIALLANQAVKGQTLFRVVCYLPAVTGAGVLVAVWTFLFSVDGPVNGFLRSIGIANPPRWNTLTEWKQVAILLLLAWGAAPGMIIALAGLQAIPKDYYDAAKVDGANAWQTLVRITLPLMTPTLFFQLVLGVIGAWQTFDIIYFWATPGTQNADVNLWTASVQIYQYAFAYNKPGMGAASAIVLGLVILVFTIINLATQRRWVNYDLS</sequence>
<dbReference type="CDD" id="cd06261">
    <property type="entry name" value="TM_PBP2"/>
    <property type="match status" value="1"/>
</dbReference>
<organism evidence="9 10">
    <name type="scientific">Candidatus Thermofonsia Clade 3 bacterium</name>
    <dbReference type="NCBI Taxonomy" id="2364212"/>
    <lineage>
        <taxon>Bacteria</taxon>
        <taxon>Bacillati</taxon>
        <taxon>Chloroflexota</taxon>
        <taxon>Candidatus Thermofontia</taxon>
        <taxon>Candidatus Thermofonsia Clade 3</taxon>
    </lineage>
</organism>
<evidence type="ECO:0000256" key="5">
    <source>
        <dbReference type="ARBA" id="ARBA00022989"/>
    </source>
</evidence>
<dbReference type="PANTHER" id="PTHR30193">
    <property type="entry name" value="ABC TRANSPORTER PERMEASE PROTEIN"/>
    <property type="match status" value="1"/>
</dbReference>
<gene>
    <name evidence="9" type="ORF">CUN48_03740</name>
</gene>
<comment type="subcellular location">
    <subcellularLocation>
        <location evidence="1 7">Cell membrane</location>
        <topology evidence="1 7">Multi-pass membrane protein</topology>
    </subcellularLocation>
</comment>
<dbReference type="PANTHER" id="PTHR30193:SF37">
    <property type="entry name" value="INNER MEMBRANE ABC TRANSPORTER PERMEASE PROTEIN YCJO"/>
    <property type="match status" value="1"/>
</dbReference>
<feature type="transmembrane region" description="Helical" evidence="7">
    <location>
        <begin position="234"/>
        <end position="256"/>
    </location>
</feature>
<dbReference type="EMBL" id="PGTN01000016">
    <property type="protein sequence ID" value="PJF48361.1"/>
    <property type="molecule type" value="Genomic_DNA"/>
</dbReference>
<dbReference type="GO" id="GO:0005886">
    <property type="term" value="C:plasma membrane"/>
    <property type="evidence" value="ECO:0007669"/>
    <property type="project" value="UniProtKB-SubCell"/>
</dbReference>
<evidence type="ECO:0000256" key="1">
    <source>
        <dbReference type="ARBA" id="ARBA00004651"/>
    </source>
</evidence>
<evidence type="ECO:0000256" key="3">
    <source>
        <dbReference type="ARBA" id="ARBA00022475"/>
    </source>
</evidence>
<dbReference type="PROSITE" id="PS50928">
    <property type="entry name" value="ABC_TM1"/>
    <property type="match status" value="1"/>
</dbReference>
<evidence type="ECO:0000256" key="4">
    <source>
        <dbReference type="ARBA" id="ARBA00022692"/>
    </source>
</evidence>
<keyword evidence="6 7" id="KW-0472">Membrane</keyword>
<comment type="similarity">
    <text evidence="7">Belongs to the binding-protein-dependent transport system permease family.</text>
</comment>
<feature type="transmembrane region" description="Helical" evidence="7">
    <location>
        <begin position="179"/>
        <end position="200"/>
    </location>
</feature>
<evidence type="ECO:0000256" key="7">
    <source>
        <dbReference type="RuleBase" id="RU363032"/>
    </source>
</evidence>
<evidence type="ECO:0000256" key="6">
    <source>
        <dbReference type="ARBA" id="ARBA00023136"/>
    </source>
</evidence>
<dbReference type="GO" id="GO:0055085">
    <property type="term" value="P:transmembrane transport"/>
    <property type="evidence" value="ECO:0007669"/>
    <property type="project" value="InterPro"/>
</dbReference>
<comment type="caution">
    <text evidence="9">The sequence shown here is derived from an EMBL/GenBank/DDBJ whole genome shotgun (WGS) entry which is preliminary data.</text>
</comment>
<dbReference type="InterPro" id="IPR051393">
    <property type="entry name" value="ABC_transporter_permease"/>
</dbReference>
<feature type="domain" description="ABC transmembrane type-1" evidence="8">
    <location>
        <begin position="91"/>
        <end position="305"/>
    </location>
</feature>
<keyword evidence="5 7" id="KW-1133">Transmembrane helix</keyword>
<keyword evidence="4 7" id="KW-0812">Transmembrane</keyword>
<evidence type="ECO:0000313" key="9">
    <source>
        <dbReference type="EMBL" id="PJF48361.1"/>
    </source>
</evidence>
<accession>A0A2M8QEY6</accession>
<dbReference type="Proteomes" id="UP000230790">
    <property type="component" value="Unassembled WGS sequence"/>
</dbReference>
<feature type="transmembrane region" description="Helical" evidence="7">
    <location>
        <begin position="31"/>
        <end position="52"/>
    </location>
</feature>
<dbReference type="Pfam" id="PF00528">
    <property type="entry name" value="BPD_transp_1"/>
    <property type="match status" value="1"/>
</dbReference>